<keyword evidence="5" id="KW-0808">Transferase</keyword>
<feature type="transmembrane region" description="Helical" evidence="11">
    <location>
        <begin position="1549"/>
        <end position="1568"/>
    </location>
</feature>
<feature type="transmembrane region" description="Helical" evidence="11">
    <location>
        <begin position="1574"/>
        <end position="1593"/>
    </location>
</feature>
<keyword evidence="8 11" id="KW-0472">Membrane</keyword>
<feature type="transmembrane region" description="Helical" evidence="11">
    <location>
        <begin position="2372"/>
        <end position="2393"/>
    </location>
</feature>
<evidence type="ECO:0000313" key="14">
    <source>
        <dbReference type="Proteomes" id="UP000284702"/>
    </source>
</evidence>
<dbReference type="VEuPathDB" id="FungiDB:H257_07744"/>
<feature type="transmembrane region" description="Helical" evidence="11">
    <location>
        <begin position="1704"/>
        <end position="1723"/>
    </location>
</feature>
<evidence type="ECO:0000256" key="2">
    <source>
        <dbReference type="ARBA" id="ARBA00009040"/>
    </source>
</evidence>
<dbReference type="Pfam" id="PF02364">
    <property type="entry name" value="Glucan_synthase"/>
    <property type="match status" value="2"/>
</dbReference>
<dbReference type="Proteomes" id="UP000284702">
    <property type="component" value="Unassembled WGS sequence"/>
</dbReference>
<reference evidence="13" key="1">
    <citation type="submission" date="2018-07" db="EMBL/GenBank/DDBJ databases">
        <title>Annotation of Aphanomyces astaci genome assembly.</title>
        <authorList>
            <person name="Studholme D.J."/>
        </authorList>
    </citation>
    <scope>NUCLEOTIDE SEQUENCE [LARGE SCALE GENOMIC DNA]</scope>
    <source>
        <strain evidence="13">Pc</strain>
    </source>
</reference>
<keyword evidence="6 11" id="KW-0812">Transmembrane</keyword>
<feature type="region of interest" description="Disordered" evidence="10">
    <location>
        <begin position="2472"/>
        <end position="2499"/>
    </location>
</feature>
<name>A0A425C0L6_APHAT</name>
<sequence length="2932" mass="328561">MTASNDASLEEQRQLHDEAMVHVNAGVAARNSGNSEAANSAFAIAMDLLERGLALKFSKADDESSIRLGKKMARYLDMIRGQVSKTGDGGAMPKLTRFNIIDLENPPERYAPVLTLLHSSSIHGNIFDSMKCIFGFQDNNAKNQMEHLTLLLTNYKESLETPAPVPAKKAPKQRRPNDDLPKDEHDAAIQAVTKLHARLFDNYIKWCKYLGVKPSFSAEPLADLVLFFLIWGEAANFRQTPELLCFLFHSLCATPQPTLTPKESGAFLTSIIRPIYDEVKKDNDKKTPLGERAPHKDIRNYDDFNEFFWTKACLKYDAYNIKEALGAVDKKGNPKDAKKTFIETRSWARALWSFRRIFLLNFTLFCAVVGFALNMALLCPESPIMYGPDMGKELVLFGKYYYNPKARYSLANDDSTTTSGLCNLPKLATCLGVSNFVVGQTFSVIPQDFKMLLVDVPFQPCMELLSGRCACYLDTLDRCLSQVGSGKALVSDASSGNTRDFKMVKYDQTKCMPAWRKAAYAVINDAGPGLLNCAVCNIQAPTLVPNLMVKLIDTSRTDMGPLVFGGGVGLVGLFLVGEVSNRLFSGLFIGYVGRSLPVPCCGYLRYACFWLILFTVKLLFGYTFMVKNLVETSLMIWMSDSTKYLQVSNFMLQVTFHNIAYIGFLWLPAFIVFMYDAQIFYALFSVVVGSVRGFNLRIGELRSFRILRLAFKDIPRMFNYKLVSNAIESKVSQQAIDAPHSNTQIAKKKTTISPVVCPTATIDEQPLRIQTTLYSGATDDDTPTSQSGTTNRSCFGSVVTGIDGDEFLRVIPFAMAWNHCLRSMREADVLSNRELSVLSYLIEGDDDASSRRRLYPPAFLTAGKLDESLDIMAECGHVYKRLLTDKKKDVALAKVELSMHQRVTKDSLRVEACVGSFKFTVRVLQLLLGDAHADMAPCFAFVEESIVNRTALKGLNVANLYDLRSASAELMQAILDTPTSSKDDSLHFQRALYRVIDSAEQVLGQLKKLLSKQDSLVAILKHTPLKPNAFFIAPESTHQYATVQLQTLVSDPASMAIVSRAYQVLTVDNFDAEPRSEEGQRRLRFFANSMFMDMPLAQSVKRMHSLSIATPYYSEIVLYSIKELTQANDDSIKLLYYLQTIYHVEWDHFLERFKVKDEADALAKVPEEVQLWASYRGQTLARTIRGMMYNAEAIRFLYWLELGNNEPMPESANKDLDEMVALKFNYVVTCQIYGKQKDEGKQQAGDIEYLLKKHPGLRVAYVDGPKKMKEGPPKYFSCLVRAANDKIVEVYRVELPGDPIVGEGKPENQNHAVIFSRGELIQCIDMNQDGYLEECLKMPNLLATVDRPEHAASPVTIIGFREYVFTGGVSNLASFMQIQELSFVSLGQRMLAYNYVRQHYGHPDIFDKLFAMGTGGTAKASRGINLSEDIFAGFNMTLRGGRVSHEEFIQVGKGRDVGMQQLALFEAKLSSGAGECVTSRDVMRMATRLDLFRLQSWFYGNLGWYFTQTMTVFGVYFFIYGKIYFALSGMDAFYLQLGRLGISGVLNTSWALQFGFLLVVPVIGVVGVESGFRHGLTFVLWNVLSLGPLFFTFQMGTRMHYFDRTLIHGGAKYRATGRGFTIKHEKFAELYRFYAFSHFYRGVELMFLLCMFGIYGSFNWCNCSWTLDRTFYNDQEPLPYEWKARCYANFYQQCVLPTNQNYGIMSYSLWLIAATWVWAPFFFNPSAFDWDKIIVDYRDWQHWLKTKNDSADSWYGWWMSELEFMEHSTGFSRFVTWVRKTRFLAVAFGIYLQLMHRLFYKDLHKAVADDGAASVKPIILAGAIFAVLLLLGCCGYIASRVTKKLILKQRQLRKLKFNLSAALLVVAVVGLLYLSMRTLVEVLVIVCLGAYWFLQVTICRVRHDHIVATKIAQFFDNVVGWIVFCPILFVAMFVPFVSSFQQRMMFNSAFTAGLEVSKLLGNDVIKLDDGKKAKPTKAKKSSPTTRTRLLPHIASCDNMGVLSVVGWTIGAVATVASLVVIGYMAAEQRMDAIRKFGMVIHEFDPWFNFRAAVYLADNGYERFFKWYDYMSWYPLGRPVGTTIYPGMQIVSVTAWELLNKAGIEISLNDVCCLTPVWGGVFATLTLTALTYVCTGRITAGLVGGWVMSILPAHLMRSVGGGYDNESVAVSCLLLTFLLWCVSLHSSDDSKGNYFGILTGLAYIAMAATWGGYIYVLNMIGLHAFVLVLLGRYSNKLYWAYSLWYVIGTFGAMQVPVIGKAPLRSLEQMAPLLVFFGLQGLKIAHHPWFLKKVFNIDASKATRANMFLVYSVVAGFGLAILAVVFQLLWPTGYFGPLSSRIRGLFVQHTRTGNPLVDSVAEHQPVKHDAFWQFLHLTCYTAPVGLAIVVAQSIFKPLVTGKDARSDALSFLVVYSGVTYFFSTKMNRLMLLMAGPASIATGVIGGYAVDFVLFETADLIHAIVRGEADADADASKPAADEGAKKVAKKGDKKPKAKSRLESGPAKLIRKVAATVLVAVSYQYVVQFYEYSQQMKAPLSGPSITFEAQLRSGEKIIVDDYREGYLWLQDNTPHDARVMAWWDYGYQITGIGNRTTIADGNTWNHEHIALLARCLTSPEKRAHGLIKHLADYVLIWAGGGGDDLAKSPHLARIGNSVFEDICPGDPLCSNFGFYSQNNPTPMMKKSLLYRLHQHGINPQVKVDANRFRPVFQSKYGLLRIYKVVGVSEESKRWIEDPKNRLCDAPGSWYCTGQYPPALADTLAKRKSFKQIEDFNIAQDEQSKKYHEEYHNRMEGKGGSAAAAPTTSSSDTDDDDDAAKLPPTKLVGCYGTENSFEGKTYVGGQSGAYFGHALHHAVEANAKYFAIARSDRDGHSFVFNKLKTGGKWKAGKEGCARPCLDDGAKACGCSDDACLEPKMDGEEHNRRWVVYEVLKK</sequence>
<feature type="transmembrane region" description="Helical" evidence="11">
    <location>
        <begin position="1859"/>
        <end position="1876"/>
    </location>
</feature>
<protein>
    <recommendedName>
        <fullName evidence="3">1,3-beta-glucan synthase</fullName>
        <ecNumber evidence="3">2.4.1.34</ecNumber>
    </recommendedName>
</protein>
<dbReference type="InterPro" id="IPR048307">
    <property type="entry name" value="STT3_N"/>
</dbReference>
<dbReference type="GO" id="GO:0006075">
    <property type="term" value="P:(1-&gt;3)-beta-D-glucan biosynthetic process"/>
    <property type="evidence" value="ECO:0007669"/>
    <property type="project" value="InterPro"/>
</dbReference>
<feature type="transmembrane region" description="Helical" evidence="11">
    <location>
        <begin position="1819"/>
        <end position="1838"/>
    </location>
</feature>
<comment type="similarity">
    <text evidence="2">Belongs to the glycosyltransferase 48 family.</text>
</comment>
<feature type="transmembrane region" description="Helical" evidence="11">
    <location>
        <begin position="609"/>
        <end position="630"/>
    </location>
</feature>
<feature type="domain" description="1,3-beta-glucan synthase component FKS1-like" evidence="12">
    <location>
        <begin position="218"/>
        <end position="322"/>
    </location>
</feature>
<feature type="transmembrane region" description="Helical" evidence="11">
    <location>
        <begin position="1513"/>
        <end position="1537"/>
    </location>
</feature>
<dbReference type="GO" id="GO:0003843">
    <property type="term" value="F:1,3-beta-D-glucan synthase activity"/>
    <property type="evidence" value="ECO:0007669"/>
    <property type="project" value="UniProtKB-EC"/>
</dbReference>
<feature type="transmembrane region" description="Helical" evidence="11">
    <location>
        <begin position="357"/>
        <end position="378"/>
    </location>
</feature>
<evidence type="ECO:0000256" key="3">
    <source>
        <dbReference type="ARBA" id="ARBA00012589"/>
    </source>
</evidence>
<feature type="transmembrane region" description="Helical" evidence="11">
    <location>
        <begin position="1882"/>
        <end position="1902"/>
    </location>
</feature>
<keyword evidence="4" id="KW-0328">Glycosyltransferase</keyword>
<evidence type="ECO:0000256" key="10">
    <source>
        <dbReference type="SAM" id="MobiDB-lite"/>
    </source>
</evidence>
<dbReference type="PANTHER" id="PTHR12741">
    <property type="entry name" value="LYST-INTERACTING PROTEIN LIP5 DOPAMINE RESPONSIVE PROTEIN DRG-1"/>
    <property type="match status" value="1"/>
</dbReference>
<dbReference type="Gene3D" id="1.20.58.80">
    <property type="entry name" value="Phosphotransferase system, lactose/cellobiose-type IIA subunit"/>
    <property type="match status" value="1"/>
</dbReference>
<feature type="transmembrane region" description="Helical" evidence="11">
    <location>
        <begin position="1639"/>
        <end position="1658"/>
    </location>
</feature>
<dbReference type="Pfam" id="PF02516">
    <property type="entry name" value="STT3"/>
    <property type="match status" value="1"/>
</dbReference>
<dbReference type="Pfam" id="PF21436">
    <property type="entry name" value="STT3-PglB_core"/>
    <property type="match status" value="1"/>
</dbReference>
<dbReference type="InterPro" id="IPR048999">
    <property type="entry name" value="STT3-PglB_core"/>
</dbReference>
<organism evidence="13 14">
    <name type="scientific">Aphanomyces astaci</name>
    <name type="common">Crayfish plague agent</name>
    <dbReference type="NCBI Taxonomy" id="112090"/>
    <lineage>
        <taxon>Eukaryota</taxon>
        <taxon>Sar</taxon>
        <taxon>Stramenopiles</taxon>
        <taxon>Oomycota</taxon>
        <taxon>Saprolegniomycetes</taxon>
        <taxon>Saprolegniales</taxon>
        <taxon>Verrucalvaceae</taxon>
        <taxon>Aphanomyces</taxon>
    </lineage>
</organism>
<feature type="transmembrane region" description="Helical" evidence="11">
    <location>
        <begin position="1783"/>
        <end position="1799"/>
    </location>
</feature>
<evidence type="ECO:0000256" key="6">
    <source>
        <dbReference type="ARBA" id="ARBA00022692"/>
    </source>
</evidence>
<gene>
    <name evidence="13" type="ORF">B5M09_010083</name>
</gene>
<dbReference type="EMBL" id="MZMZ02006128">
    <property type="protein sequence ID" value="RQM10522.1"/>
    <property type="molecule type" value="Genomic_DNA"/>
</dbReference>
<dbReference type="VEuPathDB" id="FungiDB:H257_07745"/>
<dbReference type="EC" id="2.4.1.34" evidence="3"/>
<keyword evidence="7 11" id="KW-1133">Transmembrane helix</keyword>
<feature type="region of interest" description="Disordered" evidence="10">
    <location>
        <begin position="162"/>
        <end position="183"/>
    </location>
</feature>
<feature type="compositionally biased region" description="Low complexity" evidence="10">
    <location>
        <begin position="2796"/>
        <end position="2806"/>
    </location>
</feature>
<keyword evidence="14" id="KW-1185">Reference proteome</keyword>
<proteinExistence type="inferred from homology"/>
<feature type="transmembrane region" description="Helical" evidence="11">
    <location>
        <begin position="1914"/>
        <end position="1937"/>
    </location>
</feature>
<comment type="subcellular location">
    <subcellularLocation>
        <location evidence="1">Membrane</location>
        <topology evidence="1">Multi-pass membrane protein</topology>
    </subcellularLocation>
</comment>
<evidence type="ECO:0000256" key="5">
    <source>
        <dbReference type="ARBA" id="ARBA00022679"/>
    </source>
</evidence>
<feature type="transmembrane region" description="Helical" evidence="11">
    <location>
        <begin position="2427"/>
        <end position="2447"/>
    </location>
</feature>
<feature type="transmembrane region" description="Helical" evidence="11">
    <location>
        <begin position="679"/>
        <end position="698"/>
    </location>
</feature>
<feature type="transmembrane region" description="Helical" evidence="11">
    <location>
        <begin position="2305"/>
        <end position="2328"/>
    </location>
</feature>
<dbReference type="GO" id="GO:0000148">
    <property type="term" value="C:1,3-beta-D-glucan synthase complex"/>
    <property type="evidence" value="ECO:0007669"/>
    <property type="project" value="InterPro"/>
</dbReference>
<feature type="transmembrane region" description="Helical" evidence="11">
    <location>
        <begin position="2167"/>
        <end position="2184"/>
    </location>
</feature>
<feature type="transmembrane region" description="Helical" evidence="11">
    <location>
        <begin position="2110"/>
        <end position="2131"/>
    </location>
</feature>
<dbReference type="Gene3D" id="3.40.50.12610">
    <property type="match status" value="1"/>
</dbReference>
<evidence type="ECO:0000256" key="11">
    <source>
        <dbReference type="SAM" id="Phobius"/>
    </source>
</evidence>
<dbReference type="FunFam" id="3.40.50.12610:FF:000003">
    <property type="entry name" value="Oligosaccharyl transferase-like protein"/>
    <property type="match status" value="1"/>
</dbReference>
<feature type="transmembrane region" description="Helical" evidence="11">
    <location>
        <begin position="2236"/>
        <end position="2256"/>
    </location>
</feature>
<dbReference type="InterPro" id="IPR003440">
    <property type="entry name" value="Glyco_trans_48_dom"/>
</dbReference>
<feature type="transmembrane region" description="Helical" evidence="11">
    <location>
        <begin position="650"/>
        <end position="673"/>
    </location>
</feature>
<evidence type="ECO:0000256" key="4">
    <source>
        <dbReference type="ARBA" id="ARBA00022676"/>
    </source>
</evidence>
<dbReference type="PANTHER" id="PTHR12741:SF48">
    <property type="entry name" value="1,3-BETA-GLUCAN SYNTHASE COMPONENT FKS1-RELATED"/>
    <property type="match status" value="1"/>
</dbReference>
<dbReference type="InterPro" id="IPR026899">
    <property type="entry name" value="FKS1-like_dom1"/>
</dbReference>
<evidence type="ECO:0000256" key="9">
    <source>
        <dbReference type="ARBA" id="ARBA00047777"/>
    </source>
</evidence>
<feature type="transmembrane region" description="Helical" evidence="11">
    <location>
        <begin position="2268"/>
        <end position="2284"/>
    </location>
</feature>
<evidence type="ECO:0000256" key="8">
    <source>
        <dbReference type="ARBA" id="ARBA00023136"/>
    </source>
</evidence>
<feature type="transmembrane region" description="Helical" evidence="11">
    <location>
        <begin position="2137"/>
        <end position="2155"/>
    </location>
</feature>
<dbReference type="SMART" id="SM01205">
    <property type="entry name" value="FKS1_dom1"/>
    <property type="match status" value="1"/>
</dbReference>
<comment type="caution">
    <text evidence="13">The sequence shown here is derived from an EMBL/GenBank/DDBJ whole genome shotgun (WGS) entry which is preliminary data.</text>
</comment>
<accession>A0A425C0L6</accession>
<dbReference type="GO" id="GO:0005886">
    <property type="term" value="C:plasma membrane"/>
    <property type="evidence" value="ECO:0007669"/>
    <property type="project" value="TreeGrafter"/>
</dbReference>
<comment type="catalytic activity">
    <reaction evidence="9">
        <text>[(1-&gt;3)-beta-D-glucosyl](n) + UDP-alpha-D-glucose = [(1-&gt;3)-beta-D-glucosyl](n+1) + UDP + H(+)</text>
        <dbReference type="Rhea" id="RHEA:21476"/>
        <dbReference type="Rhea" id="RHEA-COMP:11146"/>
        <dbReference type="Rhea" id="RHEA-COMP:14303"/>
        <dbReference type="ChEBI" id="CHEBI:15378"/>
        <dbReference type="ChEBI" id="CHEBI:37671"/>
        <dbReference type="ChEBI" id="CHEBI:58223"/>
        <dbReference type="ChEBI" id="CHEBI:58885"/>
        <dbReference type="EC" id="2.4.1.34"/>
    </reaction>
</comment>
<feature type="compositionally biased region" description="Basic residues" evidence="10">
    <location>
        <begin position="2483"/>
        <end position="2495"/>
    </location>
</feature>
<evidence type="ECO:0000256" key="1">
    <source>
        <dbReference type="ARBA" id="ARBA00004141"/>
    </source>
</evidence>
<evidence type="ECO:0000313" key="13">
    <source>
        <dbReference type="EMBL" id="RQM10522.1"/>
    </source>
</evidence>
<feature type="transmembrane region" description="Helical" evidence="11">
    <location>
        <begin position="2004"/>
        <end position="2026"/>
    </location>
</feature>
<dbReference type="Pfam" id="PF14288">
    <property type="entry name" value="FKS1_dom1"/>
    <property type="match status" value="1"/>
</dbReference>
<dbReference type="UniPathway" id="UPA00378"/>
<feature type="region of interest" description="Disordered" evidence="10">
    <location>
        <begin position="2790"/>
        <end position="2815"/>
    </location>
</feature>
<evidence type="ECO:0000256" key="7">
    <source>
        <dbReference type="ARBA" id="ARBA00022989"/>
    </source>
</evidence>
<evidence type="ECO:0000259" key="12">
    <source>
        <dbReference type="SMART" id="SM01205"/>
    </source>
</evidence>
<feature type="transmembrane region" description="Helical" evidence="11">
    <location>
        <begin position="2196"/>
        <end position="2229"/>
    </location>
</feature>